<keyword evidence="3" id="KW-1185">Reference proteome</keyword>
<dbReference type="InterPro" id="IPR029016">
    <property type="entry name" value="GAF-like_dom_sf"/>
</dbReference>
<accession>A0ABS6RYN5</accession>
<dbReference type="Proteomes" id="UP001196980">
    <property type="component" value="Unassembled WGS sequence"/>
</dbReference>
<proteinExistence type="predicted"/>
<evidence type="ECO:0000313" key="3">
    <source>
        <dbReference type="Proteomes" id="UP001196980"/>
    </source>
</evidence>
<protein>
    <submittedName>
        <fullName evidence="2">HDOD domain-containing protein</fullName>
    </submittedName>
</protein>
<dbReference type="PANTHER" id="PTHR33525:SF3">
    <property type="entry name" value="RIBONUCLEASE Y"/>
    <property type="match status" value="1"/>
</dbReference>
<dbReference type="PANTHER" id="PTHR33525">
    <property type="match status" value="1"/>
</dbReference>
<dbReference type="PROSITE" id="PS51833">
    <property type="entry name" value="HDOD"/>
    <property type="match status" value="1"/>
</dbReference>
<dbReference type="Gene3D" id="1.10.3210.10">
    <property type="entry name" value="Hypothetical protein af1432"/>
    <property type="match status" value="1"/>
</dbReference>
<dbReference type="Pfam" id="PF08668">
    <property type="entry name" value="HDOD"/>
    <property type="match status" value="1"/>
</dbReference>
<evidence type="ECO:0000259" key="1">
    <source>
        <dbReference type="PROSITE" id="PS51833"/>
    </source>
</evidence>
<organism evidence="2 3">
    <name type="scientific">Candidatus Magnetobacterium casense</name>
    <dbReference type="NCBI Taxonomy" id="1455061"/>
    <lineage>
        <taxon>Bacteria</taxon>
        <taxon>Pseudomonadati</taxon>
        <taxon>Nitrospirota</taxon>
        <taxon>Thermodesulfovibrionia</taxon>
        <taxon>Thermodesulfovibrionales</taxon>
        <taxon>Candidatus Magnetobacteriaceae</taxon>
        <taxon>Candidatus Magnetobacterium</taxon>
    </lineage>
</organism>
<sequence length="517" mass="58352">MVETKISVVARILDGMKTKGEFPVMGRTIALVNTQTKADNKTSVDELANTILGDISLTNKLLRLVNSAAYIKYNRGTKINTISRSIQILGFSHVREVALSLVLFETIKDNSLASDVRESVLVSFMSGIMAKRIGSRLDIGELEEAFICSMFHSFGKLLIAFYLPDEHKKIIELARLNKVSENETAISVLNVAYDTIGIAIAKYWNFSENIMYCMKKVPLHKLAKPKTVIENIKCVSLFSNNLCELLNNEQINVKMWKDAFNSFNNLFDNCNENIINEAIEASFKILMSHCKDSNFNISYSRITRNLSFMVKGQEIPTVKQEEAKPVTSLHIIDNVNDSDTDSAEIVTPEDILARGVLEITNTMVEDFSLNDILRMILETMHRGMELTRTIIGIKNAKGQSIDGRFGFGQNIENLIKVFRFPINKESNDVFNISLNNESIVVISNVNDIEVQSCIPNWLQKVFKAQTFILVPVLVRKTPIGLIYGDWATVNPHAMKNSRMRYIKMLKNQAVMAIKQVM</sequence>
<reference evidence="2 3" key="1">
    <citation type="journal article" date="2020" name="J Geophys Res Biogeosci">
        <title>Magnetotaxis as an Adaptation to Enable Bacterial Shuttling of Microbial Sulfur and Sulfur Cycling Across Aquatic Oxic#Anoxic Interfaces.</title>
        <authorList>
            <person name="Li J."/>
            <person name="Liu P."/>
            <person name="Wang J."/>
            <person name="Roberts A.P."/>
            <person name="Pan Y."/>
        </authorList>
    </citation>
    <scope>NUCLEOTIDE SEQUENCE [LARGE SCALE GENOMIC DNA]</scope>
    <source>
        <strain evidence="2 3">MYR-1_YQ</strain>
    </source>
</reference>
<gene>
    <name evidence="2" type="ORF">HWQ67_08010</name>
</gene>
<name>A0ABS6RYN5_9BACT</name>
<dbReference type="Gene3D" id="3.30.450.40">
    <property type="match status" value="1"/>
</dbReference>
<comment type="caution">
    <text evidence="2">The sequence shown here is derived from an EMBL/GenBank/DDBJ whole genome shotgun (WGS) entry which is preliminary data.</text>
</comment>
<dbReference type="InterPro" id="IPR013976">
    <property type="entry name" value="HDOD"/>
</dbReference>
<feature type="domain" description="HDOD" evidence="1">
    <location>
        <begin position="22"/>
        <end position="220"/>
    </location>
</feature>
<dbReference type="RefSeq" id="WP_218252162.1">
    <property type="nucleotide sequence ID" value="NZ_JABXWD010000117.1"/>
</dbReference>
<dbReference type="EMBL" id="JABXWD010000117">
    <property type="protein sequence ID" value="MBV6341527.1"/>
    <property type="molecule type" value="Genomic_DNA"/>
</dbReference>
<dbReference type="SUPFAM" id="SSF109604">
    <property type="entry name" value="HD-domain/PDEase-like"/>
    <property type="match status" value="1"/>
</dbReference>
<dbReference type="InterPro" id="IPR052340">
    <property type="entry name" value="RNase_Y/CdgJ"/>
</dbReference>
<dbReference type="SUPFAM" id="SSF55781">
    <property type="entry name" value="GAF domain-like"/>
    <property type="match status" value="1"/>
</dbReference>
<evidence type="ECO:0000313" key="2">
    <source>
        <dbReference type="EMBL" id="MBV6341527.1"/>
    </source>
</evidence>